<name>A0ABT3DHJ3_9BACI</name>
<evidence type="ECO:0000313" key="2">
    <source>
        <dbReference type="Proteomes" id="UP001526147"/>
    </source>
</evidence>
<gene>
    <name evidence="1" type="ORF">OIH86_12055</name>
</gene>
<keyword evidence="2" id="KW-1185">Reference proteome</keyword>
<dbReference type="Proteomes" id="UP001526147">
    <property type="component" value="Unassembled WGS sequence"/>
</dbReference>
<accession>A0ABT3DHJ3</accession>
<evidence type="ECO:0000313" key="1">
    <source>
        <dbReference type="EMBL" id="MCV9886374.1"/>
    </source>
</evidence>
<proteinExistence type="predicted"/>
<protein>
    <submittedName>
        <fullName evidence="1">Uncharacterized protein</fullName>
    </submittedName>
</protein>
<sequence>MKVDGVIISGDFDDAMNEFSIQKVKQFYTESTLRQSQLNRLYDYLEKHKHEESGQFITLYDQLPVHLSQDEIYQLLNDLKKVKELYH</sequence>
<reference evidence="1 2" key="1">
    <citation type="submission" date="2022-10" db="EMBL/GenBank/DDBJ databases">
        <title>Draft genome assembly of moderately radiation resistant bacterium Metabacillus halosaccharovorans.</title>
        <authorList>
            <person name="Pal S."/>
            <person name="Gopinathan A."/>
        </authorList>
    </citation>
    <scope>NUCLEOTIDE SEQUENCE [LARGE SCALE GENOMIC DNA]</scope>
    <source>
        <strain evidence="1 2">VITHBRA001</strain>
    </source>
</reference>
<organism evidence="1 2">
    <name type="scientific">Metabacillus halosaccharovorans</name>
    <dbReference type="NCBI Taxonomy" id="930124"/>
    <lineage>
        <taxon>Bacteria</taxon>
        <taxon>Bacillati</taxon>
        <taxon>Bacillota</taxon>
        <taxon>Bacilli</taxon>
        <taxon>Bacillales</taxon>
        <taxon>Bacillaceae</taxon>
        <taxon>Metabacillus</taxon>
    </lineage>
</organism>
<dbReference type="EMBL" id="JAOYEY010000038">
    <property type="protein sequence ID" value="MCV9886374.1"/>
    <property type="molecule type" value="Genomic_DNA"/>
</dbReference>
<comment type="caution">
    <text evidence="1">The sequence shown here is derived from an EMBL/GenBank/DDBJ whole genome shotgun (WGS) entry which is preliminary data.</text>
</comment>
<dbReference type="RefSeq" id="WP_264142998.1">
    <property type="nucleotide sequence ID" value="NZ_JAOYEY010000038.1"/>
</dbReference>